<keyword evidence="1" id="KW-1133">Transmembrane helix</keyword>
<dbReference type="Gene3D" id="3.30.500.30">
    <property type="match status" value="1"/>
</dbReference>
<evidence type="ECO:0000313" key="3">
    <source>
        <dbReference type="EMBL" id="CCE56523.1"/>
    </source>
</evidence>
<feature type="transmembrane region" description="Helical" evidence="1">
    <location>
        <begin position="383"/>
        <end position="404"/>
    </location>
</feature>
<dbReference type="Pfam" id="PF22158">
    <property type="entry name" value="M157_N_1"/>
    <property type="match status" value="1"/>
</dbReference>
<dbReference type="IntAct" id="H2A0Q9">
    <property type="interactions" value="14"/>
</dbReference>
<keyword evidence="1" id="KW-0472">Membrane</keyword>
<proteinExistence type="predicted"/>
<evidence type="ECO:0000256" key="1">
    <source>
        <dbReference type="SAM" id="Phobius"/>
    </source>
</evidence>
<accession>H2A0Q9</accession>
<protein>
    <submittedName>
        <fullName evidence="3">M17 protein</fullName>
    </submittedName>
</protein>
<dbReference type="Proteomes" id="UP000155106">
    <property type="component" value="Segment"/>
</dbReference>
<sequence>MIEVGGRVLSAANKNNRIQKEITLSCLLSLKSDDGSERPPSRMGTGGKADGTFSGFYLLFWLALAVRAQNCGVSFGPDDLLADEYLTATVRSECGTIINIEFYAGMVLNTNEVWMMGGFDTTAALFEVLPNGTINNDVRWVNITERDGEYKFLMSQTEHVKKFHEVWKQAGNVTRPQDFTHIGVRYNCRVSHVTVRCRVKHERNFLQLVQYNRNYRNHTYPVGDVGKLFESVARGVGVQHLDNDNSHIYQRWKEVCVRVAHASMRRYANFSYERSNGTVRCRIESPSPARFMAGMNTPYGMYTRYNYTTGVSSTVNVEETNETNSTCDFQTLFGRWSYELVTPGHVRGCEFKHVEVDIRRFFDTKAKTKPCASGQLCVHLGQILNLALIFLPIFAICLILNLCIGNRRAICDRLMYHKEGISRSRYRGIGITHHRFQRLPQV</sequence>
<feature type="domain" description="M152 N-terminal" evidence="2">
    <location>
        <begin position="136"/>
        <end position="258"/>
    </location>
</feature>
<keyword evidence="1" id="KW-0812">Transmembrane</keyword>
<evidence type="ECO:0000259" key="2">
    <source>
        <dbReference type="Pfam" id="PF22158"/>
    </source>
</evidence>
<gene>
    <name evidence="3" type="primary">m17</name>
</gene>
<reference evidence="3 4" key="1">
    <citation type="journal article" date="2013" name="Virology">
        <title>The genome of murine cytomegalovirus is shaped by purifying selection and extensive recombination.</title>
        <authorList>
            <person name="Smith L.M."/>
            <person name="McWhorter A.R."/>
            <person name="Shellam G.R."/>
            <person name="Redwood A.J."/>
        </authorList>
    </citation>
    <scope>NUCLEOTIDE SEQUENCE [LARGE SCALE GENOMIC DNA]</scope>
    <source>
        <strain evidence="3">AA18d</strain>
    </source>
</reference>
<organism evidence="3 4">
    <name type="scientific">Murid herpesvirus 1</name>
    <name type="common">MuHV-1</name>
    <name type="synonym">Mouse cytomegalovirus</name>
    <dbReference type="NCBI Taxonomy" id="10366"/>
    <lineage>
        <taxon>Viruses</taxon>
        <taxon>Duplodnaviria</taxon>
        <taxon>Heunggongvirae</taxon>
        <taxon>Peploviricota</taxon>
        <taxon>Herviviricetes</taxon>
        <taxon>Herpesvirales</taxon>
        <taxon>Orthoherpesviridae</taxon>
        <taxon>Betaherpesvirinae</taxon>
        <taxon>Muromegalovirus</taxon>
        <taxon>Muromegalovirus muridbeta1</taxon>
    </lineage>
</organism>
<dbReference type="InterPro" id="IPR054048">
    <property type="entry name" value="M152_N"/>
</dbReference>
<dbReference type="MINT" id="H2A0Q9"/>
<dbReference type="EMBL" id="HE610451">
    <property type="protein sequence ID" value="CCE56523.1"/>
    <property type="molecule type" value="Genomic_DNA"/>
</dbReference>
<organismHost>
    <name type="scientific">Mus musculus</name>
    <name type="common">Mouse</name>
    <dbReference type="NCBI Taxonomy" id="10090"/>
</organismHost>
<name>H2A0Q9_MUHV1</name>
<evidence type="ECO:0000313" key="4">
    <source>
        <dbReference type="Proteomes" id="UP000155106"/>
    </source>
</evidence>